<keyword evidence="2" id="KW-1185">Reference proteome</keyword>
<dbReference type="RefSeq" id="WP_248357954.1">
    <property type="nucleotide sequence ID" value="NZ_AP025591.1"/>
</dbReference>
<name>A0ABM7WPN2_9BACT</name>
<dbReference type="InterPro" id="IPR014845">
    <property type="entry name" value="GYD/TTHA1554"/>
</dbReference>
<dbReference type="Proteomes" id="UP001162891">
    <property type="component" value="Chromosome"/>
</dbReference>
<reference evidence="2" key="1">
    <citation type="journal article" date="2022" name="Int. J. Syst. Evol. Microbiol.">
        <title>Anaeromyxobacter oryzae sp. nov., Anaeromyxobacter diazotrophicus sp. nov. and Anaeromyxobacter paludicola sp. nov., isolated from paddy soils.</title>
        <authorList>
            <person name="Itoh H."/>
            <person name="Xu Z."/>
            <person name="Mise K."/>
            <person name="Masuda Y."/>
            <person name="Ushijima N."/>
            <person name="Hayakawa C."/>
            <person name="Shiratori Y."/>
            <person name="Senoo K."/>
        </authorList>
    </citation>
    <scope>NUCLEOTIDE SEQUENCE [LARGE SCALE GENOMIC DNA]</scope>
    <source>
        <strain evidence="2">Red232</strain>
    </source>
</reference>
<gene>
    <name evidence="1" type="ORF">AMOR_04270</name>
</gene>
<protein>
    <submittedName>
        <fullName evidence="1">GYD domain-containing protein</fullName>
    </submittedName>
</protein>
<organism evidence="1 2">
    <name type="scientific">Anaeromyxobacter oryzae</name>
    <dbReference type="NCBI Taxonomy" id="2918170"/>
    <lineage>
        <taxon>Bacteria</taxon>
        <taxon>Pseudomonadati</taxon>
        <taxon>Myxococcota</taxon>
        <taxon>Myxococcia</taxon>
        <taxon>Myxococcales</taxon>
        <taxon>Cystobacterineae</taxon>
        <taxon>Anaeromyxobacteraceae</taxon>
        <taxon>Anaeromyxobacter</taxon>
    </lineage>
</organism>
<sequence length="97" mass="10681">MATYVSLLRYTDQGIRTVKDGPKRVDAAKKAFQQAGGELKQFYLLLGTYDMLVISEVPDDETAAKILLAIGSLGNVRTETFRAFPEGDFRKLVAALP</sequence>
<accession>A0ABM7WPN2</accession>
<dbReference type="Pfam" id="PF08734">
    <property type="entry name" value="GYD"/>
    <property type="match status" value="1"/>
</dbReference>
<dbReference type="EMBL" id="AP025591">
    <property type="protein sequence ID" value="BDG01431.1"/>
    <property type="molecule type" value="Genomic_DNA"/>
</dbReference>
<evidence type="ECO:0000313" key="2">
    <source>
        <dbReference type="Proteomes" id="UP001162891"/>
    </source>
</evidence>
<proteinExistence type="predicted"/>
<evidence type="ECO:0000313" key="1">
    <source>
        <dbReference type="EMBL" id="BDG01431.1"/>
    </source>
</evidence>